<accession>A0A378WW32</accession>
<reference evidence="1 2" key="1">
    <citation type="submission" date="2018-06" db="EMBL/GenBank/DDBJ databases">
        <authorList>
            <consortium name="Pathogen Informatics"/>
            <person name="Doyle S."/>
        </authorList>
    </citation>
    <scope>NUCLEOTIDE SEQUENCE [LARGE SCALE GENOMIC DNA]</scope>
    <source>
        <strain evidence="1 2">NCTC13184</strain>
    </source>
</reference>
<dbReference type="AlphaFoldDB" id="A0A378WW32"/>
<proteinExistence type="predicted"/>
<name>A0A378WW32_9NOCA</name>
<protein>
    <submittedName>
        <fullName evidence="1">Uncharacterized protein</fullName>
    </submittedName>
</protein>
<evidence type="ECO:0000313" key="2">
    <source>
        <dbReference type="Proteomes" id="UP000255082"/>
    </source>
</evidence>
<organism evidence="1 2">
    <name type="scientific">Nocardia africana</name>
    <dbReference type="NCBI Taxonomy" id="134964"/>
    <lineage>
        <taxon>Bacteria</taxon>
        <taxon>Bacillati</taxon>
        <taxon>Actinomycetota</taxon>
        <taxon>Actinomycetes</taxon>
        <taxon>Mycobacteriales</taxon>
        <taxon>Nocardiaceae</taxon>
        <taxon>Nocardia</taxon>
    </lineage>
</organism>
<gene>
    <name evidence="1" type="ORF">NCTC13184_04074</name>
</gene>
<evidence type="ECO:0000313" key="1">
    <source>
        <dbReference type="EMBL" id="SUA45550.1"/>
    </source>
</evidence>
<dbReference type="EMBL" id="UGRU01000001">
    <property type="protein sequence ID" value="SUA45550.1"/>
    <property type="molecule type" value="Genomic_DNA"/>
</dbReference>
<sequence length="69" mass="7497">MALMDYDFWLFIESGANTESVLARTTSGHYRLTRLDERAVPADAANLPLTVDEAPAPVLDRAEALTGCS</sequence>
<dbReference type="Proteomes" id="UP000255082">
    <property type="component" value="Unassembled WGS sequence"/>
</dbReference>
<dbReference type="RefSeq" id="WP_128145298.1">
    <property type="nucleotide sequence ID" value="NZ_UGRU01000001.1"/>
</dbReference>